<name>A0A327ZHR3_9ACTN</name>
<evidence type="ECO:0000313" key="3">
    <source>
        <dbReference type="Proteomes" id="UP000249341"/>
    </source>
</evidence>
<gene>
    <name evidence="2" type="ORF">B0I29_10258</name>
</gene>
<reference evidence="2 3" key="1">
    <citation type="submission" date="2018-06" db="EMBL/GenBank/DDBJ databases">
        <title>Genomic Encyclopedia of Type Strains, Phase III (KMG-III): the genomes of soil and plant-associated and newly described type strains.</title>
        <authorList>
            <person name="Whitman W."/>
        </authorList>
    </citation>
    <scope>NUCLEOTIDE SEQUENCE [LARGE SCALE GENOMIC DNA]</scope>
    <source>
        <strain evidence="2 3">CGMCC 4.7090</strain>
    </source>
</reference>
<dbReference type="EMBL" id="QLMJ01000002">
    <property type="protein sequence ID" value="RAK42233.1"/>
    <property type="molecule type" value="Genomic_DNA"/>
</dbReference>
<proteinExistence type="predicted"/>
<evidence type="ECO:0000256" key="1">
    <source>
        <dbReference type="SAM" id="MobiDB-lite"/>
    </source>
</evidence>
<comment type="caution">
    <text evidence="2">The sequence shown here is derived from an EMBL/GenBank/DDBJ whole genome shotgun (WGS) entry which is preliminary data.</text>
</comment>
<protein>
    <submittedName>
        <fullName evidence="2">Uncharacterized protein</fullName>
    </submittedName>
</protein>
<feature type="compositionally biased region" description="Basic residues" evidence="1">
    <location>
        <begin position="475"/>
        <end position="488"/>
    </location>
</feature>
<accession>A0A327ZHR3</accession>
<feature type="region of interest" description="Disordered" evidence="1">
    <location>
        <begin position="462"/>
        <end position="488"/>
    </location>
</feature>
<sequence length="488" mass="51277">MRSRSAIENRLQSWRRVREFAVPPSMIESATARRLAGDWAGACVAARFDVDFSVQAVAGSHGCEVAGLLREDLRVLAPDLLRWHLPRVGPEGLLRPGLTLSLARYGGLHLVARTDPAWADAGQRVSLALWERGGPGVTGHPHSRPDRRFRLDLHRCLWDAEQAGSLRERAGPSPAGPSPAGSSLAGPDVAGLDVAGVDLAAMGFAVHRWGDEAAILLAADGLPEGPVAVRLGAGRWLHLGPGGAVTCTGDGGRLPVLPDASTWVPPDLLLLRAGLIEPSRLHPLVAAALAPPELPASAELAVDSGPPVSMGSAGFVESPEGWPGLAGSAGPAGPAGVTGSAGLVGERFVDCGGVRHRIGLVDGVLAPLDHDPAELRREQLLIALGGTPMPCLRAVDATIRHPEDLVDVRARLDHGDYAGALDTLEALLGPGALLREGALRDELEAAADQRVIHGLFRAGMAGHCPPRSPEETERRRKVRTRPRLSRSR</sequence>
<dbReference type="RefSeq" id="WP_111647980.1">
    <property type="nucleotide sequence ID" value="NZ_JACHWI010000003.1"/>
</dbReference>
<evidence type="ECO:0000313" key="2">
    <source>
        <dbReference type="EMBL" id="RAK42233.1"/>
    </source>
</evidence>
<keyword evidence="3" id="KW-1185">Reference proteome</keyword>
<dbReference type="OrthoDB" id="3276909at2"/>
<dbReference type="Proteomes" id="UP000249341">
    <property type="component" value="Unassembled WGS sequence"/>
</dbReference>
<dbReference type="AlphaFoldDB" id="A0A327ZHR3"/>
<organism evidence="2 3">
    <name type="scientific">Actinoplanes lutulentus</name>
    <dbReference type="NCBI Taxonomy" id="1287878"/>
    <lineage>
        <taxon>Bacteria</taxon>
        <taxon>Bacillati</taxon>
        <taxon>Actinomycetota</taxon>
        <taxon>Actinomycetes</taxon>
        <taxon>Micromonosporales</taxon>
        <taxon>Micromonosporaceae</taxon>
        <taxon>Actinoplanes</taxon>
    </lineage>
</organism>